<dbReference type="InterPro" id="IPR013922">
    <property type="entry name" value="Cyclin_PHO80-like"/>
</dbReference>
<feature type="compositionally biased region" description="Low complexity" evidence="1">
    <location>
        <begin position="386"/>
        <end position="401"/>
    </location>
</feature>
<evidence type="ECO:0000313" key="3">
    <source>
        <dbReference type="Proteomes" id="UP001642502"/>
    </source>
</evidence>
<dbReference type="InterPro" id="IPR036915">
    <property type="entry name" value="Cyclin-like_sf"/>
</dbReference>
<dbReference type="CDD" id="cd20557">
    <property type="entry name" value="CYCLIN_ScPCL1-like"/>
    <property type="match status" value="1"/>
</dbReference>
<dbReference type="SUPFAM" id="SSF47954">
    <property type="entry name" value="Cyclin-like"/>
    <property type="match status" value="1"/>
</dbReference>
<evidence type="ECO:0000256" key="1">
    <source>
        <dbReference type="SAM" id="MobiDB-lite"/>
    </source>
</evidence>
<organism evidence="2 3">
    <name type="scientific">Sporothrix epigloea</name>
    <dbReference type="NCBI Taxonomy" id="1892477"/>
    <lineage>
        <taxon>Eukaryota</taxon>
        <taxon>Fungi</taxon>
        <taxon>Dikarya</taxon>
        <taxon>Ascomycota</taxon>
        <taxon>Pezizomycotina</taxon>
        <taxon>Sordariomycetes</taxon>
        <taxon>Sordariomycetidae</taxon>
        <taxon>Ophiostomatales</taxon>
        <taxon>Ophiostomataceae</taxon>
        <taxon>Sporothrix</taxon>
    </lineage>
</organism>
<dbReference type="Gene3D" id="1.10.472.10">
    <property type="entry name" value="Cyclin-like"/>
    <property type="match status" value="1"/>
</dbReference>
<dbReference type="PANTHER" id="PTHR15615:SF36">
    <property type="entry name" value="PHO85 CYCLIN-5"/>
    <property type="match status" value="1"/>
</dbReference>
<reference evidence="2 3" key="1">
    <citation type="submission" date="2024-01" db="EMBL/GenBank/DDBJ databases">
        <authorList>
            <person name="Allen C."/>
            <person name="Tagirdzhanova G."/>
        </authorList>
    </citation>
    <scope>NUCLEOTIDE SEQUENCE [LARGE SCALE GENOMIC DNA]</scope>
    <source>
        <strain evidence="2 3">CBS 119000</strain>
    </source>
</reference>
<comment type="caution">
    <text evidence="2">The sequence shown here is derived from an EMBL/GenBank/DDBJ whole genome shotgun (WGS) entry which is preliminary data.</text>
</comment>
<evidence type="ECO:0000313" key="2">
    <source>
        <dbReference type="EMBL" id="CAK7268808.1"/>
    </source>
</evidence>
<proteinExistence type="predicted"/>
<dbReference type="Proteomes" id="UP001642502">
    <property type="component" value="Unassembled WGS sequence"/>
</dbReference>
<name>A0ABP0DKL3_9PEZI</name>
<protein>
    <submittedName>
        <fullName evidence="2">PHO85 cyclin-5</fullName>
    </submittedName>
</protein>
<keyword evidence="3" id="KW-1185">Reference proteome</keyword>
<sequence>MQDSDEHRSPHASPYPRLRHTALPYSSSYIAARASASQSSVWSHGSCDSSSQSCVDDVSFDTLSTVSSQTSVSSANSHSSVCLSNQEGADAKLTAARVWQSQQQHLRCIQQQQQQQQQQNTAVPVALRQHPRRSSAASTVVPSLLRQSDRRTTFVDHLVDASTQIVQAIWPLSSVVGRGESLDSTSNSSYLLPLRTFIQETLRRSRASYSTLQVALYYLVLIKPRLPCQDSSSNKTKTSQACRAMQCGRRMFLAALILASKYLQDRNYSSRAWSKISGLSTAEINQNESAFLHAINWRLHVTSEVYNRWIECVNNFNSPRLPPSPGPAVAGGFEQKCFEFRKLIQNLSPSLENLEELSSPSVPGISRRSSTCQLVAGALSPVSLCSSPEASGGSPPSSSSENTPLASMLSGLGTSTAKGVASLHYGTATPTSFTAGRAAPALGLLPTPKFVPHQPGTFGCQPVSAATGASSAQILAGSRSSMCFAVAQASSASVTQILDRWPPTISSSLPSISPAGTTLTRRSSLANSVSSASSPESMISDSSHFSRSSSVTSAWSLMNAPNAQLPKLDAQARPRFLKQQWSSGSLREKSCFGLMATGNIPAVVPEDYELGGNCSPAVCASPETMSNYAGSVGQGSCGAMRVSTDMDATAAARALADLQQQQQPLVGVATPTDNRKPPASLKRSRPLSGEATLVQDFARGSLRSCQLKSANACGLEAMVETPASVVHPEQQYQQHQVLPLAPTDLNLQSAARAAALTGSRKRLCRTTSAGIAPTAATYSRAMDLQHPCENGQRGPGLWQGILN</sequence>
<dbReference type="PANTHER" id="PTHR15615">
    <property type="match status" value="1"/>
</dbReference>
<gene>
    <name evidence="2" type="primary">PCL5</name>
    <name evidence="2" type="ORF">SEPCBS119000_003251</name>
</gene>
<feature type="region of interest" description="Disordered" evidence="1">
    <location>
        <begin position="386"/>
        <end position="410"/>
    </location>
</feature>
<dbReference type="Pfam" id="PF08613">
    <property type="entry name" value="Cyclin"/>
    <property type="match status" value="1"/>
</dbReference>
<dbReference type="EMBL" id="CAWUON010000040">
    <property type="protein sequence ID" value="CAK7268808.1"/>
    <property type="molecule type" value="Genomic_DNA"/>
</dbReference>
<accession>A0ABP0DKL3</accession>